<evidence type="ECO:0000313" key="1">
    <source>
        <dbReference type="EMBL" id="PON81082.1"/>
    </source>
</evidence>
<dbReference type="Proteomes" id="UP000237000">
    <property type="component" value="Unassembled WGS sequence"/>
</dbReference>
<proteinExistence type="predicted"/>
<name>A0A2P5E6A6_TREOI</name>
<dbReference type="InParanoid" id="A0A2P5E6A6"/>
<gene>
    <name evidence="1" type="ORF">TorRG33x02_231130</name>
</gene>
<organism evidence="1 2">
    <name type="scientific">Trema orientale</name>
    <name type="common">Charcoal tree</name>
    <name type="synonym">Celtis orientalis</name>
    <dbReference type="NCBI Taxonomy" id="63057"/>
    <lineage>
        <taxon>Eukaryota</taxon>
        <taxon>Viridiplantae</taxon>
        <taxon>Streptophyta</taxon>
        <taxon>Embryophyta</taxon>
        <taxon>Tracheophyta</taxon>
        <taxon>Spermatophyta</taxon>
        <taxon>Magnoliopsida</taxon>
        <taxon>eudicotyledons</taxon>
        <taxon>Gunneridae</taxon>
        <taxon>Pentapetalae</taxon>
        <taxon>rosids</taxon>
        <taxon>fabids</taxon>
        <taxon>Rosales</taxon>
        <taxon>Cannabaceae</taxon>
        <taxon>Trema</taxon>
    </lineage>
</organism>
<dbReference type="EMBL" id="JXTC01000225">
    <property type="protein sequence ID" value="PON81082.1"/>
    <property type="molecule type" value="Genomic_DNA"/>
</dbReference>
<protein>
    <submittedName>
        <fullName evidence="1">Uncharacterized protein</fullName>
    </submittedName>
</protein>
<dbReference type="AlphaFoldDB" id="A0A2P5E6A6"/>
<evidence type="ECO:0000313" key="2">
    <source>
        <dbReference type="Proteomes" id="UP000237000"/>
    </source>
</evidence>
<keyword evidence="2" id="KW-1185">Reference proteome</keyword>
<sequence>MHFLHRLRQLKLRLMLVKVENIRRVLVQWIIAKRRNFLLQNVCKSLKDWKELIMMFT</sequence>
<accession>A0A2P5E6A6</accession>
<reference evidence="2" key="1">
    <citation type="submission" date="2016-06" db="EMBL/GenBank/DDBJ databases">
        <title>Parallel loss of symbiosis genes in relatives of nitrogen-fixing non-legume Parasponia.</title>
        <authorList>
            <person name="Van Velzen R."/>
            <person name="Holmer R."/>
            <person name="Bu F."/>
            <person name="Rutten L."/>
            <person name="Van Zeijl A."/>
            <person name="Liu W."/>
            <person name="Santuari L."/>
            <person name="Cao Q."/>
            <person name="Sharma T."/>
            <person name="Shen D."/>
            <person name="Roswanjaya Y."/>
            <person name="Wardhani T."/>
            <person name="Kalhor M.S."/>
            <person name="Jansen J."/>
            <person name="Van den Hoogen J."/>
            <person name="Gungor B."/>
            <person name="Hartog M."/>
            <person name="Hontelez J."/>
            <person name="Verver J."/>
            <person name="Yang W.-C."/>
            <person name="Schijlen E."/>
            <person name="Repin R."/>
            <person name="Schilthuizen M."/>
            <person name="Schranz E."/>
            <person name="Heidstra R."/>
            <person name="Miyata K."/>
            <person name="Fedorova E."/>
            <person name="Kohlen W."/>
            <person name="Bisseling T."/>
            <person name="Smit S."/>
            <person name="Geurts R."/>
        </authorList>
    </citation>
    <scope>NUCLEOTIDE SEQUENCE [LARGE SCALE GENOMIC DNA]</scope>
    <source>
        <strain evidence="2">cv. RG33-2</strain>
    </source>
</reference>
<comment type="caution">
    <text evidence="1">The sequence shown here is derived from an EMBL/GenBank/DDBJ whole genome shotgun (WGS) entry which is preliminary data.</text>
</comment>